<evidence type="ECO:0000256" key="6">
    <source>
        <dbReference type="SAM" id="SignalP"/>
    </source>
</evidence>
<evidence type="ECO:0000256" key="4">
    <source>
        <dbReference type="ARBA" id="ARBA00023088"/>
    </source>
</evidence>
<feature type="domain" description="Gram-positive cocci surface proteins LPxTG" evidence="7">
    <location>
        <begin position="458"/>
        <end position="492"/>
    </location>
</feature>
<keyword evidence="5" id="KW-1133">Transmembrane helix</keyword>
<dbReference type="NCBIfam" id="NF033902">
    <property type="entry name" value="iso_D2_wall_anc"/>
    <property type="match status" value="1"/>
</dbReference>
<keyword evidence="1" id="KW-0134">Cell wall</keyword>
<feature type="domain" description="SpaA-like prealbumin fold" evidence="9">
    <location>
        <begin position="353"/>
        <end position="443"/>
    </location>
</feature>
<dbReference type="RefSeq" id="WP_123739240.1">
    <property type="nucleotide sequence ID" value="NZ_RKHQ01000001.1"/>
</dbReference>
<dbReference type="Gene3D" id="2.60.40.740">
    <property type="match status" value="1"/>
</dbReference>
<dbReference type="InterPro" id="IPR013783">
    <property type="entry name" value="Ig-like_fold"/>
</dbReference>
<keyword evidence="5" id="KW-0472">Membrane</keyword>
<dbReference type="InterPro" id="IPR019931">
    <property type="entry name" value="LPXTG_anchor"/>
</dbReference>
<dbReference type="NCBIfam" id="TIGR01167">
    <property type="entry name" value="LPXTG_anchor"/>
    <property type="match status" value="1"/>
</dbReference>
<name>A0A3N2DBT0_9MICO</name>
<dbReference type="Proteomes" id="UP000275356">
    <property type="component" value="Unassembled WGS sequence"/>
</dbReference>
<keyword evidence="11" id="KW-1185">Reference proteome</keyword>
<gene>
    <name evidence="10" type="ORF">EDD28_1745</name>
</gene>
<evidence type="ECO:0000313" key="10">
    <source>
        <dbReference type="EMBL" id="ROR97152.1"/>
    </source>
</evidence>
<evidence type="ECO:0000256" key="5">
    <source>
        <dbReference type="SAM" id="Phobius"/>
    </source>
</evidence>
<dbReference type="AlphaFoldDB" id="A0A3N2DBT0"/>
<dbReference type="EMBL" id="RKHQ01000001">
    <property type="protein sequence ID" value="ROR97152.1"/>
    <property type="molecule type" value="Genomic_DNA"/>
</dbReference>
<evidence type="ECO:0000256" key="1">
    <source>
        <dbReference type="ARBA" id="ARBA00022512"/>
    </source>
</evidence>
<reference evidence="10 11" key="1">
    <citation type="submission" date="2018-11" db="EMBL/GenBank/DDBJ databases">
        <title>Sequencing the genomes of 1000 actinobacteria strains.</title>
        <authorList>
            <person name="Klenk H.-P."/>
        </authorList>
    </citation>
    <scope>NUCLEOTIDE SEQUENCE [LARGE SCALE GENOMIC DNA]</scope>
    <source>
        <strain evidence="10 11">DSM 13521</strain>
    </source>
</reference>
<dbReference type="OrthoDB" id="3199332at2"/>
<feature type="chain" id="PRO_5018224322" evidence="6">
    <location>
        <begin position="31"/>
        <end position="497"/>
    </location>
</feature>
<dbReference type="InterPro" id="IPR041033">
    <property type="entry name" value="SpaA_PFL_dom_1"/>
</dbReference>
<keyword evidence="5" id="KW-0812">Transmembrane</keyword>
<keyword evidence="4" id="KW-0572">Peptidoglycan-anchor</keyword>
<evidence type="ECO:0000256" key="2">
    <source>
        <dbReference type="ARBA" id="ARBA00022525"/>
    </source>
</evidence>
<evidence type="ECO:0000259" key="8">
    <source>
        <dbReference type="Pfam" id="PF16555"/>
    </source>
</evidence>
<dbReference type="GO" id="GO:0005975">
    <property type="term" value="P:carbohydrate metabolic process"/>
    <property type="evidence" value="ECO:0007669"/>
    <property type="project" value="UniProtKB-ARBA"/>
</dbReference>
<dbReference type="Pfam" id="PF16555">
    <property type="entry name" value="GramPos_pilinD1"/>
    <property type="match status" value="1"/>
</dbReference>
<feature type="transmembrane region" description="Helical" evidence="5">
    <location>
        <begin position="468"/>
        <end position="487"/>
    </location>
</feature>
<dbReference type="Gene3D" id="2.60.40.10">
    <property type="entry name" value="Immunoglobulins"/>
    <property type="match status" value="2"/>
</dbReference>
<protein>
    <submittedName>
        <fullName evidence="10">LPXTG-motif cell wall-anchored protein/fimbrial isopeptide formation D2 family protein</fullName>
    </submittedName>
</protein>
<dbReference type="InterPro" id="IPR032364">
    <property type="entry name" value="GramPos_pilinD1_N"/>
</dbReference>
<sequence length="497" mass="49824">MTTTSRIAAITGVSALLSIAAVGVALPAFAAPGSGGTGTITVHKFEQPLSGDLGEADGSELTVPSDATALAGVGFRFCVIDDVDLSVASDWDRLKDITATVDAGGDLVVTEAPATTLTTTCGAEVLTDADGAAPSPALPADRAYVVYESTPPADAIYTMQPTLVTVPFPGNGTGDAWNYHPHLYPKNVLAGSGATKNGTIVGGKVTFDVTVPINNLGLDETTTPPSPKSYTQLQVEDQLSGALTYTGASVVLLDPDGDEVAIASPGDYTLTESGGLVTLTFASPQGLALLDANVGGSVVLTIAADASATGTTANTATITINGVGSDVEVVDPESFFSGAHVVKEAQNRGAASTVPLAGAGFTLFTRDGLTTCPADVAAAEADATLATVDTGAAPFVSAADGSTPEIVLAEGAYCVYETTVPAGYKGQTTGSLLTVSGEGASTTLVNTQMGADEGDLPGLPITGSNGRLLLTIGGTALILTALGLVLARRRREARQQS</sequence>
<evidence type="ECO:0000256" key="3">
    <source>
        <dbReference type="ARBA" id="ARBA00022729"/>
    </source>
</evidence>
<dbReference type="InterPro" id="IPR026466">
    <property type="entry name" value="Fim_isopep_form_D2_dom"/>
</dbReference>
<evidence type="ECO:0000259" key="7">
    <source>
        <dbReference type="Pfam" id="PF00746"/>
    </source>
</evidence>
<dbReference type="InterPro" id="IPR048052">
    <property type="entry name" value="FM1-like"/>
</dbReference>
<proteinExistence type="predicted"/>
<keyword evidence="3 6" id="KW-0732">Signal</keyword>
<keyword evidence="2" id="KW-0964">Secreted</keyword>
<feature type="domain" description="Gram-positive pilin subunit D1 N-terminal" evidence="8">
    <location>
        <begin position="37"/>
        <end position="188"/>
    </location>
</feature>
<organism evidence="10 11">
    <name type="scientific">Salana multivorans</name>
    <dbReference type="NCBI Taxonomy" id="120377"/>
    <lineage>
        <taxon>Bacteria</taxon>
        <taxon>Bacillati</taxon>
        <taxon>Actinomycetota</taxon>
        <taxon>Actinomycetes</taxon>
        <taxon>Micrococcales</taxon>
        <taxon>Beutenbergiaceae</taxon>
        <taxon>Salana</taxon>
    </lineage>
</organism>
<dbReference type="Pfam" id="PF00746">
    <property type="entry name" value="Gram_pos_anchor"/>
    <property type="match status" value="1"/>
</dbReference>
<evidence type="ECO:0000259" key="9">
    <source>
        <dbReference type="Pfam" id="PF17802"/>
    </source>
</evidence>
<comment type="caution">
    <text evidence="10">The sequence shown here is derived from an EMBL/GenBank/DDBJ whole genome shotgun (WGS) entry which is preliminary data.</text>
</comment>
<accession>A0A3N2DBT0</accession>
<dbReference type="NCBIfam" id="TIGR04226">
    <property type="entry name" value="RrgB_K2N_iso_D2"/>
    <property type="match status" value="1"/>
</dbReference>
<evidence type="ECO:0000313" key="11">
    <source>
        <dbReference type="Proteomes" id="UP000275356"/>
    </source>
</evidence>
<dbReference type="Pfam" id="PF17802">
    <property type="entry name" value="SpaA"/>
    <property type="match status" value="1"/>
</dbReference>
<feature type="signal peptide" evidence="6">
    <location>
        <begin position="1"/>
        <end position="30"/>
    </location>
</feature>